<evidence type="ECO:0000313" key="3">
    <source>
        <dbReference type="EMBL" id="KAI7796368.1"/>
    </source>
</evidence>
<comment type="caution">
    <text evidence="3">The sequence shown here is derived from an EMBL/GenBank/DDBJ whole genome shotgun (WGS) entry which is preliminary data.</text>
</comment>
<dbReference type="FunFam" id="2.60.120.260:FF:000025">
    <property type="entry name" value="DNA repair protein XRCC1 isoform X1"/>
    <property type="match status" value="1"/>
</dbReference>
<dbReference type="InterPro" id="IPR008979">
    <property type="entry name" value="Galactose-bd-like_sf"/>
</dbReference>
<feature type="compositionally biased region" description="Polar residues" evidence="1">
    <location>
        <begin position="243"/>
        <end position="254"/>
    </location>
</feature>
<sequence length="426" mass="46510">MAPIRIKHIVSFTSQDSKNRVDHLCDSSGNSRPWLCSMQDRSGVLRVELQMERAAPIGFIDVGNFGSAFIQIDVGRSSWSLDHPYVTLLPTATLMIPAESRQGLDRQNVRMFKKADFLSPAAEESWDRLRVTCTQPFNKQLQFGLSFLRVRSTENQTEDSSGQAPAPQNLRTPDKMTSVTEWLSSPAVQNTFFGRTAGDASPDYAKRSPETLSWAGRMVIAARSNRQSVSTSPSSSTSSTTPQRDNSMNPSPESSGRRPTEERKRKAKARQCLINRGTALKRTRPAASPTLKTIATSSTKGLRTEKRSSSCSQSPADMWERASSSPQTSTDLISPETMCPLCGVSFSLAYLPLHASTCMDSDPAEFSGAMETAVVTSQSSSPVFGSGTDESMVPCPLCSVRFPPDRIQQHASTCGDTAESSVVWLD</sequence>
<gene>
    <name evidence="3" type="ORF">IRJ41_023417</name>
</gene>
<accession>A0A9W7WG32</accession>
<dbReference type="GO" id="GO:0005634">
    <property type="term" value="C:nucleus"/>
    <property type="evidence" value="ECO:0007669"/>
    <property type="project" value="InterPro"/>
</dbReference>
<protein>
    <recommendedName>
        <fullName evidence="2">DNA-repair protein Xrcc1 N-terminal domain-containing protein</fullName>
    </recommendedName>
</protein>
<dbReference type="AlphaFoldDB" id="A0A9W7WG32"/>
<feature type="compositionally biased region" description="Basic and acidic residues" evidence="1">
    <location>
        <begin position="255"/>
        <end position="264"/>
    </location>
</feature>
<feature type="domain" description="DNA-repair protein Xrcc1 N-terminal" evidence="2">
    <location>
        <begin position="1"/>
        <end position="150"/>
    </location>
</feature>
<dbReference type="EMBL" id="JAFHDT010000019">
    <property type="protein sequence ID" value="KAI7796368.1"/>
    <property type="molecule type" value="Genomic_DNA"/>
</dbReference>
<feature type="compositionally biased region" description="Low complexity" evidence="1">
    <location>
        <begin position="230"/>
        <end position="242"/>
    </location>
</feature>
<name>A0A9W7WG32_TRIRA</name>
<evidence type="ECO:0000313" key="4">
    <source>
        <dbReference type="Proteomes" id="UP001059041"/>
    </source>
</evidence>
<organism evidence="3 4">
    <name type="scientific">Triplophysa rosa</name>
    <name type="common">Cave loach</name>
    <dbReference type="NCBI Taxonomy" id="992332"/>
    <lineage>
        <taxon>Eukaryota</taxon>
        <taxon>Metazoa</taxon>
        <taxon>Chordata</taxon>
        <taxon>Craniata</taxon>
        <taxon>Vertebrata</taxon>
        <taxon>Euteleostomi</taxon>
        <taxon>Actinopterygii</taxon>
        <taxon>Neopterygii</taxon>
        <taxon>Teleostei</taxon>
        <taxon>Ostariophysi</taxon>
        <taxon>Cypriniformes</taxon>
        <taxon>Nemacheilidae</taxon>
        <taxon>Triplophysa</taxon>
    </lineage>
</organism>
<dbReference type="PANTHER" id="PTHR11370">
    <property type="entry name" value="DNA-REPAIR PROTEIN XRCC1"/>
    <property type="match status" value="1"/>
</dbReference>
<feature type="compositionally biased region" description="Polar residues" evidence="1">
    <location>
        <begin position="290"/>
        <end position="301"/>
    </location>
</feature>
<reference evidence="3" key="1">
    <citation type="submission" date="2021-02" db="EMBL/GenBank/DDBJ databases">
        <title>Comparative genomics reveals that relaxation of natural selection precedes convergent phenotypic evolution of cavefish.</title>
        <authorList>
            <person name="Peng Z."/>
        </authorList>
    </citation>
    <scope>NUCLEOTIDE SEQUENCE</scope>
    <source>
        <tissue evidence="3">Muscle</tissue>
    </source>
</reference>
<feature type="region of interest" description="Disordered" evidence="1">
    <location>
        <begin position="154"/>
        <end position="176"/>
    </location>
</feature>
<dbReference type="Gene3D" id="2.60.120.260">
    <property type="entry name" value="Galactose-binding domain-like"/>
    <property type="match status" value="1"/>
</dbReference>
<dbReference type="GO" id="GO:0003684">
    <property type="term" value="F:damaged DNA binding"/>
    <property type="evidence" value="ECO:0007669"/>
    <property type="project" value="InterPro"/>
</dbReference>
<dbReference type="InterPro" id="IPR002706">
    <property type="entry name" value="Xrcc1_N"/>
</dbReference>
<dbReference type="OrthoDB" id="25840at2759"/>
<evidence type="ECO:0000259" key="2">
    <source>
        <dbReference type="Pfam" id="PF01834"/>
    </source>
</evidence>
<dbReference type="PANTHER" id="PTHR11370:SF4">
    <property type="entry name" value="DNA-REPAIR PROTEIN XRCC1 N-TERMINAL DOMAIN-CONTAINING PROTEIN"/>
    <property type="match status" value="1"/>
</dbReference>
<feature type="compositionally biased region" description="Polar residues" evidence="1">
    <location>
        <begin position="154"/>
        <end position="163"/>
    </location>
</feature>
<evidence type="ECO:0000256" key="1">
    <source>
        <dbReference type="SAM" id="MobiDB-lite"/>
    </source>
</evidence>
<feature type="compositionally biased region" description="Polar residues" evidence="1">
    <location>
        <begin position="322"/>
        <end position="331"/>
    </location>
</feature>
<dbReference type="Pfam" id="PF01834">
    <property type="entry name" value="XRCC1_N"/>
    <property type="match status" value="1"/>
</dbReference>
<proteinExistence type="predicted"/>
<dbReference type="GO" id="GO:0006284">
    <property type="term" value="P:base-excision repair"/>
    <property type="evidence" value="ECO:0007669"/>
    <property type="project" value="TreeGrafter"/>
</dbReference>
<keyword evidence="4" id="KW-1185">Reference proteome</keyword>
<dbReference type="SUPFAM" id="SSF49785">
    <property type="entry name" value="Galactose-binding domain-like"/>
    <property type="match status" value="1"/>
</dbReference>
<dbReference type="GO" id="GO:0000012">
    <property type="term" value="P:single strand break repair"/>
    <property type="evidence" value="ECO:0007669"/>
    <property type="project" value="InterPro"/>
</dbReference>
<dbReference type="Proteomes" id="UP001059041">
    <property type="component" value="Linkage Group LG19"/>
</dbReference>
<feature type="region of interest" description="Disordered" evidence="1">
    <location>
        <begin position="223"/>
        <end position="331"/>
    </location>
</feature>